<sequence>MATQSVVVYFYVNLCKCDGCKKIPRALEKNVRGVKQVGLDYEKNIMSVVSYPGETVNEEKVAKYMWDKFSKRVVKLETPPPPPPDVPSSSS</sequence>
<evidence type="ECO:0008006" key="3">
    <source>
        <dbReference type="Google" id="ProtNLM"/>
    </source>
</evidence>
<reference evidence="1 2" key="1">
    <citation type="submission" date="2018-04" db="EMBL/GenBank/DDBJ databases">
        <authorList>
            <person name="Vogel A."/>
        </authorList>
    </citation>
    <scope>NUCLEOTIDE SEQUENCE [LARGE SCALE GENOMIC DNA]</scope>
</reference>
<proteinExistence type="predicted"/>
<keyword evidence="2" id="KW-1185">Reference proteome</keyword>
<name>A0A484KF10_9ASTE</name>
<evidence type="ECO:0000313" key="1">
    <source>
        <dbReference type="EMBL" id="VFQ60466.1"/>
    </source>
</evidence>
<accession>A0A484KF10</accession>
<dbReference type="Proteomes" id="UP000595140">
    <property type="component" value="Unassembled WGS sequence"/>
</dbReference>
<dbReference type="AlphaFoldDB" id="A0A484KF10"/>
<evidence type="ECO:0000313" key="2">
    <source>
        <dbReference type="Proteomes" id="UP000595140"/>
    </source>
</evidence>
<dbReference type="EMBL" id="OOIL02000115">
    <property type="protein sequence ID" value="VFQ60466.1"/>
    <property type="molecule type" value="Genomic_DNA"/>
</dbReference>
<protein>
    <recommendedName>
        <fullName evidence="3">HMA domain-containing protein</fullName>
    </recommendedName>
</protein>
<gene>
    <name evidence="1" type="ORF">CCAM_LOCUS2242</name>
</gene>
<organism evidence="1 2">
    <name type="scientific">Cuscuta campestris</name>
    <dbReference type="NCBI Taxonomy" id="132261"/>
    <lineage>
        <taxon>Eukaryota</taxon>
        <taxon>Viridiplantae</taxon>
        <taxon>Streptophyta</taxon>
        <taxon>Embryophyta</taxon>
        <taxon>Tracheophyta</taxon>
        <taxon>Spermatophyta</taxon>
        <taxon>Magnoliopsida</taxon>
        <taxon>eudicotyledons</taxon>
        <taxon>Gunneridae</taxon>
        <taxon>Pentapetalae</taxon>
        <taxon>asterids</taxon>
        <taxon>lamiids</taxon>
        <taxon>Solanales</taxon>
        <taxon>Convolvulaceae</taxon>
        <taxon>Cuscuteae</taxon>
        <taxon>Cuscuta</taxon>
        <taxon>Cuscuta subgen. Grammica</taxon>
        <taxon>Cuscuta sect. Cleistogrammica</taxon>
    </lineage>
</organism>